<comment type="cofactor">
    <cofactor evidence="1">
        <name>pyridoxal 5'-phosphate</name>
        <dbReference type="ChEBI" id="CHEBI:597326"/>
    </cofactor>
</comment>
<dbReference type="InterPro" id="IPR050859">
    <property type="entry name" value="Class-I_PLP-dep_aminotransf"/>
</dbReference>
<dbReference type="VEuPathDB" id="FungiDB:BO78DRAFT_312018"/>
<dbReference type="STRING" id="1448318.A0A319EEI6"/>
<dbReference type="GO" id="GO:0005737">
    <property type="term" value="C:cytoplasm"/>
    <property type="evidence" value="ECO:0007669"/>
    <property type="project" value="UniProtKB-SubCell"/>
</dbReference>
<dbReference type="InterPro" id="IPR001498">
    <property type="entry name" value="Impact_N"/>
</dbReference>
<dbReference type="SUPFAM" id="SSF54495">
    <property type="entry name" value="UBC-like"/>
    <property type="match status" value="1"/>
</dbReference>
<keyword evidence="5" id="KW-0678">Repressor</keyword>
<dbReference type="InterPro" id="IPR015421">
    <property type="entry name" value="PyrdxlP-dep_Trfase_major"/>
</dbReference>
<comment type="subcellular location">
    <subcellularLocation>
        <location evidence="2">Cytoplasm</location>
    </subcellularLocation>
</comment>
<evidence type="ECO:0000259" key="12">
    <source>
        <dbReference type="PROSITE" id="PS50908"/>
    </source>
</evidence>
<dbReference type="Gene3D" id="3.40.640.10">
    <property type="entry name" value="Type I PLP-dependent aspartate aminotransferase-like (Major domain)"/>
    <property type="match status" value="1"/>
</dbReference>
<dbReference type="GO" id="GO:0008483">
    <property type="term" value="F:transaminase activity"/>
    <property type="evidence" value="ECO:0007669"/>
    <property type="project" value="UniProtKB-KW"/>
</dbReference>
<evidence type="ECO:0000256" key="7">
    <source>
        <dbReference type="ARBA" id="ARBA00022679"/>
    </source>
</evidence>
<dbReference type="EMBL" id="KZ826338">
    <property type="protein sequence ID" value="PYI07970.1"/>
    <property type="molecule type" value="Genomic_DNA"/>
</dbReference>
<dbReference type="SUPFAM" id="SSF53383">
    <property type="entry name" value="PLP-dependent transferases"/>
    <property type="match status" value="1"/>
</dbReference>
<dbReference type="Gene3D" id="3.30.230.30">
    <property type="entry name" value="Impact, N-terminal domain"/>
    <property type="match status" value="1"/>
</dbReference>
<comment type="similarity">
    <text evidence="3">Belongs to the class-I pyridoxal-phosphate-dependent aminotransferase family.</text>
</comment>
<evidence type="ECO:0000256" key="2">
    <source>
        <dbReference type="ARBA" id="ARBA00004496"/>
    </source>
</evidence>
<dbReference type="PANTHER" id="PTHR42790:SF1">
    <property type="entry name" value="AROMATIC AMINO ACID AMINOTRANSFERASE, HYPOTHETICAL (EUROFUNG)"/>
    <property type="match status" value="1"/>
</dbReference>
<dbReference type="GO" id="GO:0030170">
    <property type="term" value="F:pyridoxal phosphate binding"/>
    <property type="evidence" value="ECO:0007669"/>
    <property type="project" value="InterPro"/>
</dbReference>
<dbReference type="InterPro" id="IPR015424">
    <property type="entry name" value="PyrdxlP-dep_Trfase"/>
</dbReference>
<evidence type="ECO:0000313" key="13">
    <source>
        <dbReference type="EMBL" id="PYI07970.1"/>
    </source>
</evidence>
<evidence type="ECO:0000256" key="10">
    <source>
        <dbReference type="ARBA" id="ARBA00023016"/>
    </source>
</evidence>
<dbReference type="InterPro" id="IPR004839">
    <property type="entry name" value="Aminotransferase_I/II_large"/>
</dbReference>
<protein>
    <submittedName>
        <fullName evidence="13">PLP-dependent transferase</fullName>
    </submittedName>
</protein>
<evidence type="ECO:0000256" key="11">
    <source>
        <dbReference type="SAM" id="MobiDB-lite"/>
    </source>
</evidence>
<dbReference type="Pfam" id="PF05773">
    <property type="entry name" value="RWD"/>
    <property type="match status" value="1"/>
</dbReference>
<keyword evidence="9" id="KW-0663">Pyridoxal phosphate</keyword>
<keyword evidence="7 13" id="KW-0808">Transferase</keyword>
<dbReference type="InterPro" id="IPR036956">
    <property type="entry name" value="Impact_N_sf"/>
</dbReference>
<proteinExistence type="inferred from homology"/>
<evidence type="ECO:0000256" key="5">
    <source>
        <dbReference type="ARBA" id="ARBA00022491"/>
    </source>
</evidence>
<dbReference type="Proteomes" id="UP000248423">
    <property type="component" value="Unassembled WGS sequence"/>
</dbReference>
<dbReference type="Pfam" id="PF00155">
    <property type="entry name" value="Aminotran_1_2"/>
    <property type="match status" value="1"/>
</dbReference>
<reference evidence="13 14" key="1">
    <citation type="submission" date="2018-02" db="EMBL/GenBank/DDBJ databases">
        <title>The genomes of Aspergillus section Nigri reveals drivers in fungal speciation.</title>
        <authorList>
            <consortium name="DOE Joint Genome Institute"/>
            <person name="Vesth T.C."/>
            <person name="Nybo J."/>
            <person name="Theobald S."/>
            <person name="Brandl J."/>
            <person name="Frisvad J.C."/>
            <person name="Nielsen K.F."/>
            <person name="Lyhne E.K."/>
            <person name="Kogle M.E."/>
            <person name="Kuo A."/>
            <person name="Riley R."/>
            <person name="Clum A."/>
            <person name="Nolan M."/>
            <person name="Lipzen A."/>
            <person name="Salamov A."/>
            <person name="Henrissat B."/>
            <person name="Wiebenga A."/>
            <person name="De vries R.P."/>
            <person name="Grigoriev I.V."/>
            <person name="Mortensen U.H."/>
            <person name="Andersen M.R."/>
            <person name="Baker S.E."/>
        </authorList>
    </citation>
    <scope>NUCLEOTIDE SEQUENCE [LARGE SCALE GENOMIC DNA]</scope>
    <source>
        <strain evidence="13 14">CBS 121057</strain>
    </source>
</reference>
<dbReference type="GO" id="GO:1901605">
    <property type="term" value="P:alpha-amino acid metabolic process"/>
    <property type="evidence" value="ECO:0007669"/>
    <property type="project" value="TreeGrafter"/>
</dbReference>
<dbReference type="FunFam" id="3.40.640.10:FF:000127">
    <property type="entry name" value="Aromatic amino acid aminotransferase C56E4.03"/>
    <property type="match status" value="1"/>
</dbReference>
<dbReference type="CDD" id="cd00609">
    <property type="entry name" value="AAT_like"/>
    <property type="match status" value="1"/>
</dbReference>
<dbReference type="CDD" id="cd23822">
    <property type="entry name" value="RWD_ScYIH1-like"/>
    <property type="match status" value="1"/>
</dbReference>
<dbReference type="AlphaFoldDB" id="A0A319EEI6"/>
<keyword evidence="8" id="KW-0810">Translation regulation</keyword>
<organism evidence="13 14">
    <name type="scientific">Aspergillus sclerotiicarbonarius (strain CBS 121057 / IBT 28362)</name>
    <dbReference type="NCBI Taxonomy" id="1448318"/>
    <lineage>
        <taxon>Eukaryota</taxon>
        <taxon>Fungi</taxon>
        <taxon>Dikarya</taxon>
        <taxon>Ascomycota</taxon>
        <taxon>Pezizomycotina</taxon>
        <taxon>Eurotiomycetes</taxon>
        <taxon>Eurotiomycetidae</taxon>
        <taxon>Eurotiales</taxon>
        <taxon>Aspergillaceae</taxon>
        <taxon>Aspergillus</taxon>
        <taxon>Aspergillus subgen. Circumdati</taxon>
    </lineage>
</organism>
<keyword evidence="6" id="KW-0032">Aminotransferase</keyword>
<evidence type="ECO:0000256" key="6">
    <source>
        <dbReference type="ARBA" id="ARBA00022576"/>
    </source>
</evidence>
<accession>A0A319EEI6</accession>
<feature type="compositionally biased region" description="Polar residues" evidence="11">
    <location>
        <begin position="68"/>
        <end position="77"/>
    </location>
</feature>
<keyword evidence="4" id="KW-0963">Cytoplasm</keyword>
<dbReference type="InterPro" id="IPR020569">
    <property type="entry name" value="UPF0029_Impact_CS"/>
</dbReference>
<feature type="domain" description="RWD" evidence="12">
    <location>
        <begin position="631"/>
        <end position="746"/>
    </location>
</feature>
<evidence type="ECO:0000256" key="9">
    <source>
        <dbReference type="ARBA" id="ARBA00022898"/>
    </source>
</evidence>
<dbReference type="SUPFAM" id="SSF54211">
    <property type="entry name" value="Ribosomal protein S5 domain 2-like"/>
    <property type="match status" value="1"/>
</dbReference>
<evidence type="ECO:0000256" key="8">
    <source>
        <dbReference type="ARBA" id="ARBA00022845"/>
    </source>
</evidence>
<dbReference type="PROSITE" id="PS50908">
    <property type="entry name" value="RWD"/>
    <property type="match status" value="1"/>
</dbReference>
<keyword evidence="14" id="KW-1185">Reference proteome</keyword>
<dbReference type="Pfam" id="PF01205">
    <property type="entry name" value="Impact_N"/>
    <property type="match status" value="1"/>
</dbReference>
<dbReference type="PANTHER" id="PTHR42790">
    <property type="entry name" value="AMINOTRANSFERASE"/>
    <property type="match status" value="1"/>
</dbReference>
<evidence type="ECO:0000256" key="3">
    <source>
        <dbReference type="ARBA" id="ARBA00007441"/>
    </source>
</evidence>
<dbReference type="GO" id="GO:0006417">
    <property type="term" value="P:regulation of translation"/>
    <property type="evidence" value="ECO:0007669"/>
    <property type="project" value="UniProtKB-KW"/>
</dbReference>
<dbReference type="PROSITE" id="PS00910">
    <property type="entry name" value="UPF0029"/>
    <property type="match status" value="1"/>
</dbReference>
<name>A0A319EEI6_ASPSB</name>
<dbReference type="InterPro" id="IPR006575">
    <property type="entry name" value="RWD_dom"/>
</dbReference>
<dbReference type="InterPro" id="IPR020568">
    <property type="entry name" value="Ribosomal_Su5_D2-typ_SF"/>
</dbReference>
<keyword evidence="10" id="KW-0346">Stress response</keyword>
<evidence type="ECO:0000256" key="4">
    <source>
        <dbReference type="ARBA" id="ARBA00022490"/>
    </source>
</evidence>
<evidence type="ECO:0000313" key="14">
    <source>
        <dbReference type="Proteomes" id="UP000248423"/>
    </source>
</evidence>
<gene>
    <name evidence="13" type="ORF">BO78DRAFT_312018</name>
</gene>
<dbReference type="InterPro" id="IPR016135">
    <property type="entry name" value="UBQ-conjugating_enzyme/RWD"/>
</dbReference>
<dbReference type="OrthoDB" id="691673at2759"/>
<feature type="region of interest" description="Disordered" evidence="11">
    <location>
        <begin position="67"/>
        <end position="88"/>
    </location>
</feature>
<evidence type="ECO:0000256" key="1">
    <source>
        <dbReference type="ARBA" id="ARBA00001933"/>
    </source>
</evidence>
<sequence length="944" mass="103785">MVHSMLSPPLDLSHHFSSVTKRREASETKSLYKYFFIPGIANLAGGLPNASFFPYDTLEATVVHPERFSTTPDNGQIKNPGDSHSTERRIVPKESQTTNLLKKIDLTTALQYGTAEGIPVMAGFIRQFARNHLHPNVPYAGGPGTLLTCGSTDGFAKAIETFTSPWDPRRDWISQREGILCEEFVYMNAIQTVNPRGLNVVAVAIDAQGMLAHGKGGLADVLENWDFRKGRLPHLMYTITIGQNPTGGTLSVERRKEIYALCRQYDIIIIEDDPYWNLQYPSAAAMEAQFRGSAAVDVTPRNYNAHGRSSGYEFLDSLVPSYLSVDTDGRVVRLDTFSKTIAPGCRLGWITAQPAIIERLTRLTETSTQQPSGFVQAMVAELIVGQQAEDGQKNKARKSEQAWQMTGWVRWLEGLRAGYEQRMQAMCTILEEGKYSINTGSAHDDAHSAADESAWEVLDKVQMYEFSWPTGGMFVWVKVCIETHPLLQKYSPERLIKALWVHLMQKPYLCLLGPGTMFAPTPEVLERAQVYYRLCFAAMPAEDVPGISQRLVDGFRAFWQRKDLDGLDDDEEVALKKLQAESSISNRDAVGMVTPRRQTTAATTAEAATSGTSELKMTSPLEALHNTDLAEEIEAINAIYEPDTLTITKTTSAGPTLDLGGSSSDSPPITIKLQLPEHPHLSFLLGFDTTYPDTPSRVLGTASTASRGEGKLAVDVLEEILGRTYQVGAVCLFDLINDAVQAFTELNIGGTANNDHAQPTTETAIEEEKNQLTTESTVLDHHTFNLTSPPPWILSDIITEKKSVFVGRAAHVTSLDQAKAFLDHLLATEKKVATATHNISAWRIREVKSTAGGSNGGGKNGDATEMIVQDCDDDGETAAGGRLLHLMQLMDVWDVVVVVTRWYGGVLLGPDRFRIINAAGKDALMKGGFVREKTGEKGKKKGKK</sequence>